<reference evidence="2 3" key="1">
    <citation type="submission" date="2019-04" db="EMBL/GenBank/DDBJ databases">
        <title>Herbidospora sp. NEAU-GS14.nov., a novel actinomycete isolated from soil.</title>
        <authorList>
            <person name="Han L."/>
        </authorList>
    </citation>
    <scope>NUCLEOTIDE SEQUENCE [LARGE SCALE GENOMIC DNA]</scope>
    <source>
        <strain evidence="2 3">NEAU-GS14</strain>
    </source>
</reference>
<feature type="chain" id="PRO_5020323812" evidence="1">
    <location>
        <begin position="29"/>
        <end position="176"/>
    </location>
</feature>
<evidence type="ECO:0000256" key="1">
    <source>
        <dbReference type="SAM" id="SignalP"/>
    </source>
</evidence>
<evidence type="ECO:0000313" key="3">
    <source>
        <dbReference type="Proteomes" id="UP000308705"/>
    </source>
</evidence>
<evidence type="ECO:0000313" key="2">
    <source>
        <dbReference type="EMBL" id="TKK90796.1"/>
    </source>
</evidence>
<keyword evidence="1" id="KW-0732">Signal</keyword>
<organism evidence="2 3">
    <name type="scientific">Herbidospora galbida</name>
    <dbReference type="NCBI Taxonomy" id="2575442"/>
    <lineage>
        <taxon>Bacteria</taxon>
        <taxon>Bacillati</taxon>
        <taxon>Actinomycetota</taxon>
        <taxon>Actinomycetes</taxon>
        <taxon>Streptosporangiales</taxon>
        <taxon>Streptosporangiaceae</taxon>
        <taxon>Herbidospora</taxon>
    </lineage>
</organism>
<dbReference type="OrthoDB" id="3528208at2"/>
<keyword evidence="3" id="KW-1185">Reference proteome</keyword>
<name>A0A4U3MRF5_9ACTN</name>
<feature type="signal peptide" evidence="1">
    <location>
        <begin position="1"/>
        <end position="28"/>
    </location>
</feature>
<protein>
    <submittedName>
        <fullName evidence="2">Uncharacterized protein</fullName>
    </submittedName>
</protein>
<gene>
    <name evidence="2" type="ORF">FDA94_03250</name>
</gene>
<dbReference type="AlphaFoldDB" id="A0A4U3MRF5"/>
<dbReference type="RefSeq" id="WP_137245537.1">
    <property type="nucleotide sequence ID" value="NZ_SZQA01000002.1"/>
</dbReference>
<dbReference type="EMBL" id="SZQA01000002">
    <property type="protein sequence ID" value="TKK90796.1"/>
    <property type="molecule type" value="Genomic_DNA"/>
</dbReference>
<accession>A0A4U3MRF5</accession>
<dbReference type="Proteomes" id="UP000308705">
    <property type="component" value="Unassembled WGS sequence"/>
</dbReference>
<proteinExistence type="predicted"/>
<sequence>MRRSTFVPALLGAALAGATLIAVAPASATTGTPCEKAPWLGQVQGKPAGLGAGSRAGNYFWHDKNGFHLRITQAKPRKATTYTGTITSNTPIRDFKWVKLEEKQDSVVLSEDKLSITFKVVNHGRLDGFSFRTTCADTLTVSGLTINAKTLPLGKVYLGKTKAHPASIPFTVHRKA</sequence>
<comment type="caution">
    <text evidence="2">The sequence shown here is derived from an EMBL/GenBank/DDBJ whole genome shotgun (WGS) entry which is preliminary data.</text>
</comment>